<evidence type="ECO:0000313" key="2">
    <source>
        <dbReference type="EMBL" id="KGA17571.1"/>
    </source>
</evidence>
<feature type="transmembrane region" description="Helical" evidence="1">
    <location>
        <begin position="203"/>
        <end position="220"/>
    </location>
</feature>
<feature type="transmembrane region" description="Helical" evidence="1">
    <location>
        <begin position="358"/>
        <end position="380"/>
    </location>
</feature>
<feature type="transmembrane region" description="Helical" evidence="1">
    <location>
        <begin position="163"/>
        <end position="191"/>
    </location>
</feature>
<dbReference type="EMBL" id="JNSK01000040">
    <property type="protein sequence ID" value="KGA17571.1"/>
    <property type="molecule type" value="Genomic_DNA"/>
</dbReference>
<evidence type="ECO:0008006" key="3">
    <source>
        <dbReference type="Google" id="ProtNLM"/>
    </source>
</evidence>
<feature type="transmembrane region" description="Helical" evidence="1">
    <location>
        <begin position="99"/>
        <end position="118"/>
    </location>
</feature>
<comment type="caution">
    <text evidence="2">The sequence shown here is derived from an EMBL/GenBank/DDBJ whole genome shotgun (WGS) entry which is preliminary data.</text>
</comment>
<evidence type="ECO:0000256" key="1">
    <source>
        <dbReference type="SAM" id="Phobius"/>
    </source>
</evidence>
<keyword evidence="1" id="KW-0812">Transmembrane</keyword>
<proteinExistence type="predicted"/>
<keyword evidence="1" id="KW-1133">Transmembrane helix</keyword>
<reference evidence="2" key="1">
    <citation type="submission" date="2014-05" db="EMBL/GenBank/DDBJ databases">
        <title>Key roles for freshwater Actinobacteria revealed by deep metagenomic sequencing.</title>
        <authorList>
            <person name="Ghai R."/>
            <person name="Mizuno C.M."/>
            <person name="Picazo A."/>
            <person name="Camacho A."/>
            <person name="Rodriguez-Valera F."/>
        </authorList>
    </citation>
    <scope>NUCLEOTIDE SEQUENCE</scope>
</reference>
<organism evidence="2">
    <name type="scientific">freshwater metagenome</name>
    <dbReference type="NCBI Taxonomy" id="449393"/>
    <lineage>
        <taxon>unclassified sequences</taxon>
        <taxon>metagenomes</taxon>
        <taxon>ecological metagenomes</taxon>
    </lineage>
</organism>
<dbReference type="AlphaFoldDB" id="A0A094QSA7"/>
<name>A0A094QSA7_9ZZZZ</name>
<gene>
    <name evidence="2" type="ORF">GM50_11400</name>
</gene>
<feature type="transmembrane region" description="Helical" evidence="1">
    <location>
        <begin position="259"/>
        <end position="277"/>
    </location>
</feature>
<feature type="transmembrane region" description="Helical" evidence="1">
    <location>
        <begin position="125"/>
        <end position="143"/>
    </location>
</feature>
<feature type="transmembrane region" description="Helical" evidence="1">
    <location>
        <begin position="284"/>
        <end position="300"/>
    </location>
</feature>
<accession>A0A094QSA7</accession>
<protein>
    <recommendedName>
        <fullName evidence="3">Mannosyltransferase</fullName>
    </recommendedName>
</protein>
<keyword evidence="1" id="KW-0472">Membrane</keyword>
<sequence length="402" mass="45626">MSTRLAKPAVILIFLSLMATLVGAVKFSSCEESFWATPDQYVHACYSDIPSLYGERELDDDRWSYSSTTNAVEYPVLTGTVMWFFARVIPSGENEMLNYYRVNQIFIAGLFLFIAFIVYRIKPEFAYLSAIAPAAIASLYINWDLWAIASMMLSIYWFDRKKYTHSALAMGISISTKFLPIFLLLPIALIFWRRNEIRELARYLGLTVATFLLFNVPVMLTTPEGWLRFYQLNFDRGEDWGSLWYALSSLGVNLGNTNFFAILALAVAVLVVSLLIFSTKETVQLADVSFIVLALVMIASKVYSPQYVLWLVPLAVIAMTRLKDVHAFWIWQIAEVIYHIAIWQHLATVTGAKFGLPLTGYALISLLRIAICLYFVVVLIKKASKGGQFPHEFLFKSADSYP</sequence>